<evidence type="ECO:0000256" key="4">
    <source>
        <dbReference type="ARBA" id="ARBA00022679"/>
    </source>
</evidence>
<evidence type="ECO:0000256" key="5">
    <source>
        <dbReference type="ARBA" id="ARBA00022723"/>
    </source>
</evidence>
<dbReference type="PANTHER" id="PTHR10584">
    <property type="entry name" value="SUGAR KINASE"/>
    <property type="match status" value="1"/>
</dbReference>
<dbReference type="Pfam" id="PF00294">
    <property type="entry name" value="PfkB"/>
    <property type="match status" value="1"/>
</dbReference>
<keyword evidence="6" id="KW-0547">Nucleotide-binding</keyword>
<dbReference type="PRINTS" id="PR00990">
    <property type="entry name" value="RIBOKINASE"/>
</dbReference>
<dbReference type="HAMAP" id="MF_01987">
    <property type="entry name" value="Ribokinase"/>
    <property type="match status" value="1"/>
</dbReference>
<keyword evidence="5" id="KW-0479">Metal-binding</keyword>
<evidence type="ECO:0000256" key="9">
    <source>
        <dbReference type="ARBA" id="ARBA00022842"/>
    </source>
</evidence>
<dbReference type="InterPro" id="IPR011877">
    <property type="entry name" value="Ribokinase"/>
</dbReference>
<keyword evidence="11" id="KW-0119">Carbohydrate metabolism</keyword>
<dbReference type="InterPro" id="IPR011611">
    <property type="entry name" value="PfkB_dom"/>
</dbReference>
<evidence type="ECO:0000256" key="3">
    <source>
        <dbReference type="ARBA" id="ARBA00016943"/>
    </source>
</evidence>
<dbReference type="AlphaFoldDB" id="A0A6J6QJ24"/>
<evidence type="ECO:0000256" key="11">
    <source>
        <dbReference type="ARBA" id="ARBA00023277"/>
    </source>
</evidence>
<dbReference type="EMBL" id="CAEZYG010000067">
    <property type="protein sequence ID" value="CAB4710706.1"/>
    <property type="molecule type" value="Genomic_DNA"/>
</dbReference>
<dbReference type="GO" id="GO:0006014">
    <property type="term" value="P:D-ribose metabolic process"/>
    <property type="evidence" value="ECO:0007669"/>
    <property type="project" value="InterPro"/>
</dbReference>
<dbReference type="GO" id="GO:0046872">
    <property type="term" value="F:metal ion binding"/>
    <property type="evidence" value="ECO:0007669"/>
    <property type="project" value="UniProtKB-KW"/>
</dbReference>
<accession>A0A6J6QJ24</accession>
<feature type="domain" description="Carbohydrate kinase PfkB" evidence="12">
    <location>
        <begin position="11"/>
        <end position="285"/>
    </location>
</feature>
<reference evidence="13" key="1">
    <citation type="submission" date="2020-05" db="EMBL/GenBank/DDBJ databases">
        <authorList>
            <person name="Chiriac C."/>
            <person name="Salcher M."/>
            <person name="Ghai R."/>
            <person name="Kavagutti S V."/>
        </authorList>
    </citation>
    <scope>NUCLEOTIDE SEQUENCE</scope>
</reference>
<keyword evidence="10" id="KW-0630">Potassium</keyword>
<evidence type="ECO:0000259" key="12">
    <source>
        <dbReference type="Pfam" id="PF00294"/>
    </source>
</evidence>
<dbReference type="GO" id="GO:0005524">
    <property type="term" value="F:ATP binding"/>
    <property type="evidence" value="ECO:0007669"/>
    <property type="project" value="UniProtKB-KW"/>
</dbReference>
<evidence type="ECO:0000256" key="2">
    <source>
        <dbReference type="ARBA" id="ARBA00012035"/>
    </source>
</evidence>
<dbReference type="CDD" id="cd01174">
    <property type="entry name" value="ribokinase"/>
    <property type="match status" value="1"/>
</dbReference>
<comment type="similarity">
    <text evidence="1">Belongs to the carbohydrate kinase PfkB family.</text>
</comment>
<proteinExistence type="inferred from homology"/>
<dbReference type="EC" id="2.7.1.15" evidence="2"/>
<evidence type="ECO:0000256" key="7">
    <source>
        <dbReference type="ARBA" id="ARBA00022777"/>
    </source>
</evidence>
<keyword evidence="9" id="KW-0460">Magnesium</keyword>
<evidence type="ECO:0000256" key="10">
    <source>
        <dbReference type="ARBA" id="ARBA00022958"/>
    </source>
</evidence>
<dbReference type="InterPro" id="IPR002139">
    <property type="entry name" value="Ribo/fructo_kinase"/>
</dbReference>
<keyword evidence="4" id="KW-0808">Transferase</keyword>
<sequence>MTGASNTPDFDVVVVGSANLDLVASLESLPKPGETLIANGYAEHAGGKGLNQAVACARMGARTAFVGCVGNDDAGVMLRAILEKEGIDTSHLLSVSAPTGRAFINVDKHGENAIVVIAGANAFVGSQSQLQLPTSRVVLAQLEIPLETVLSVFETARRNGSVTVLNPAPASRLQPEILALTDIIVPNETESEVLGGTSVLFGQGVATVVTTQGAHGATVETPSSTNHVEPFVVTPVDTVGAGDAFIGALCSEIARGRAVLDAAKVAAVGGALATTIHGAVPSLPTLQQVQKAMSTH</sequence>
<evidence type="ECO:0000313" key="13">
    <source>
        <dbReference type="EMBL" id="CAB4710706.1"/>
    </source>
</evidence>
<dbReference type="GO" id="GO:0005829">
    <property type="term" value="C:cytosol"/>
    <property type="evidence" value="ECO:0007669"/>
    <property type="project" value="TreeGrafter"/>
</dbReference>
<organism evidence="13">
    <name type="scientific">freshwater metagenome</name>
    <dbReference type="NCBI Taxonomy" id="449393"/>
    <lineage>
        <taxon>unclassified sequences</taxon>
        <taxon>metagenomes</taxon>
        <taxon>ecological metagenomes</taxon>
    </lineage>
</organism>
<dbReference type="PANTHER" id="PTHR10584:SF166">
    <property type="entry name" value="RIBOKINASE"/>
    <property type="match status" value="1"/>
</dbReference>
<name>A0A6J6QJ24_9ZZZZ</name>
<dbReference type="InterPro" id="IPR029056">
    <property type="entry name" value="Ribokinase-like"/>
</dbReference>
<dbReference type="Gene3D" id="3.40.1190.20">
    <property type="match status" value="1"/>
</dbReference>
<dbReference type="InterPro" id="IPR002173">
    <property type="entry name" value="Carboh/pur_kinase_PfkB_CS"/>
</dbReference>
<dbReference type="SUPFAM" id="SSF53613">
    <property type="entry name" value="Ribokinase-like"/>
    <property type="match status" value="1"/>
</dbReference>
<evidence type="ECO:0000256" key="8">
    <source>
        <dbReference type="ARBA" id="ARBA00022840"/>
    </source>
</evidence>
<dbReference type="PROSITE" id="PS00583">
    <property type="entry name" value="PFKB_KINASES_1"/>
    <property type="match status" value="1"/>
</dbReference>
<gene>
    <name evidence="13" type="ORF">UFOPK2657_00505</name>
</gene>
<evidence type="ECO:0000256" key="1">
    <source>
        <dbReference type="ARBA" id="ARBA00010688"/>
    </source>
</evidence>
<keyword evidence="8" id="KW-0067">ATP-binding</keyword>
<protein>
    <recommendedName>
        <fullName evidence="3">Ribokinase</fullName>
        <ecNumber evidence="2">2.7.1.15</ecNumber>
    </recommendedName>
</protein>
<dbReference type="GO" id="GO:0004747">
    <property type="term" value="F:ribokinase activity"/>
    <property type="evidence" value="ECO:0007669"/>
    <property type="project" value="UniProtKB-EC"/>
</dbReference>
<keyword evidence="7" id="KW-0418">Kinase</keyword>
<evidence type="ECO:0000256" key="6">
    <source>
        <dbReference type="ARBA" id="ARBA00022741"/>
    </source>
</evidence>